<dbReference type="InterPro" id="IPR019594">
    <property type="entry name" value="Glu/Gly-bd"/>
</dbReference>
<sequence>MNKPNTLKAPEREKIPQVTEVRRASDRSDEFHLHEVWSPGAGVDLKQGAPGHLLLPGAAQSLVFASTPKYDRRHDLSGVHFRITSINDSRAHNSRFDSQQKRDLLSGFFGDVWEVLRKEMNFTYSVRTPDDGEFGAESNGTWTGLIGDLHRGKADVIVAYLSRTYSRTQAVDYSSVLVKFSPTASSPALRRELSVSGPLTLGLLAGWVCLLLALVLLGILFWAMATWRTSYSLPRNPLPHHTMKEEISAAVLFISKLISRNENVNDERMAKFEQRLGELLQERFSNHWHPERPWRGQGYRCLRVNENSRKEPTIERAARESGLKYVDLNLPVELTIWVDPEEVCCRFGEQKGSCCTVASFREGNKENYIEKFDFSQIERPNSTPSGMSKPSEVLKERTFNTSNNMSPPSSTQSTPTKKKSFSPTHTGFGLKNQTSPGRNNMMNNRDRRPFGNHHNHYSNNHQNHHNSHPQSGSYSPPFFKTQSWLNLSQTPPPPPPHLPLFSSTGFIYPPAAPPHYTHAHTGPHFPRSPPNMGPQKFKWNSGNFPRNDRHQWFGHRALARV</sequence>
<dbReference type="OrthoDB" id="19928at2759"/>
<comment type="subcellular location">
    <subcellularLocation>
        <location evidence="1">Membrane</location>
        <topology evidence="1">Multi-pass membrane protein</topology>
    </subcellularLocation>
</comment>
<evidence type="ECO:0000256" key="3">
    <source>
        <dbReference type="ARBA" id="ARBA00022448"/>
    </source>
</evidence>
<evidence type="ECO:0000256" key="9">
    <source>
        <dbReference type="ARBA" id="ARBA00023170"/>
    </source>
</evidence>
<keyword evidence="4 14" id="KW-0812">Transmembrane</keyword>
<dbReference type="Pfam" id="PF07742">
    <property type="entry name" value="BTG"/>
    <property type="match status" value="1"/>
</dbReference>
<dbReference type="PRINTS" id="PR00310">
    <property type="entry name" value="ANTIPRLFBTG1"/>
</dbReference>
<keyword evidence="9" id="KW-0675">Receptor</keyword>
<feature type="transmembrane region" description="Helical" evidence="14">
    <location>
        <begin position="199"/>
        <end position="225"/>
    </location>
</feature>
<dbReference type="GO" id="GO:0005886">
    <property type="term" value="C:plasma membrane"/>
    <property type="evidence" value="ECO:0007669"/>
    <property type="project" value="UniProtKB-ARBA"/>
</dbReference>
<feature type="compositionally biased region" description="Low complexity" evidence="13">
    <location>
        <begin position="514"/>
        <end position="524"/>
    </location>
</feature>
<keyword evidence="12" id="KW-0407">Ion channel</keyword>
<dbReference type="Gene3D" id="3.40.190.10">
    <property type="entry name" value="Periplasmic binding protein-like II"/>
    <property type="match status" value="1"/>
</dbReference>
<keyword evidence="5 14" id="KW-1133">Transmembrane helix</keyword>
<organism evidence="16 17">
    <name type="scientific">Penaeus vannamei</name>
    <name type="common">Whiteleg shrimp</name>
    <name type="synonym">Litopenaeus vannamei</name>
    <dbReference type="NCBI Taxonomy" id="6689"/>
    <lineage>
        <taxon>Eukaryota</taxon>
        <taxon>Metazoa</taxon>
        <taxon>Ecdysozoa</taxon>
        <taxon>Arthropoda</taxon>
        <taxon>Crustacea</taxon>
        <taxon>Multicrustacea</taxon>
        <taxon>Malacostraca</taxon>
        <taxon>Eumalacostraca</taxon>
        <taxon>Eucarida</taxon>
        <taxon>Decapoda</taxon>
        <taxon>Dendrobranchiata</taxon>
        <taxon>Penaeoidea</taxon>
        <taxon>Penaeidae</taxon>
        <taxon>Penaeus</taxon>
    </lineage>
</organism>
<dbReference type="InterPro" id="IPR033332">
    <property type="entry name" value="BTG"/>
</dbReference>
<dbReference type="STRING" id="6689.A0A423SML3"/>
<evidence type="ECO:0000256" key="13">
    <source>
        <dbReference type="SAM" id="MobiDB-lite"/>
    </source>
</evidence>
<dbReference type="InterPro" id="IPR036054">
    <property type="entry name" value="BTG-like_sf"/>
</dbReference>
<accession>A0A423SML3</accession>
<proteinExistence type="inferred from homology"/>
<dbReference type="FunFam" id="3.90.640.90:FF:000002">
    <property type="entry name" value="BTG anti-proliferation factor 4"/>
    <property type="match status" value="1"/>
</dbReference>
<comment type="caution">
    <text evidence="16">The sequence shown here is derived from an EMBL/GenBank/DDBJ whole genome shotgun (WGS) entry which is preliminary data.</text>
</comment>
<keyword evidence="8 14" id="KW-0472">Membrane</keyword>
<keyword evidence="7" id="KW-0406">Ion transport</keyword>
<dbReference type="Gene3D" id="3.90.640.90">
    <property type="entry name" value="Anti-proliferative protein, N-terminal domain"/>
    <property type="match status" value="1"/>
</dbReference>
<dbReference type="SMART" id="SM00918">
    <property type="entry name" value="Lig_chan-Glu_bd"/>
    <property type="match status" value="1"/>
</dbReference>
<feature type="compositionally biased region" description="Polar residues" evidence="13">
    <location>
        <begin position="469"/>
        <end position="489"/>
    </location>
</feature>
<dbReference type="PANTHER" id="PTHR22978:SF44">
    <property type="entry name" value="PROTEIN BTG3-LIKE PROTEIN"/>
    <property type="match status" value="1"/>
</dbReference>
<evidence type="ECO:0000313" key="17">
    <source>
        <dbReference type="Proteomes" id="UP000283509"/>
    </source>
</evidence>
<keyword evidence="11" id="KW-1071">Ligand-gated ion channel</keyword>
<feature type="compositionally biased region" description="Low complexity" evidence="13">
    <location>
        <begin position="399"/>
        <end position="426"/>
    </location>
</feature>
<reference evidence="16 17" key="2">
    <citation type="submission" date="2019-01" db="EMBL/GenBank/DDBJ databases">
        <title>The decoding of complex shrimp genome reveals the adaptation for benthos swimmer, frequently molting mechanism and breeding impact on genome.</title>
        <authorList>
            <person name="Sun Y."/>
            <person name="Gao Y."/>
            <person name="Yu Y."/>
        </authorList>
    </citation>
    <scope>NUCLEOTIDE SEQUENCE [LARGE SCALE GENOMIC DNA]</scope>
    <source>
        <tissue evidence="16">Muscle</tissue>
    </source>
</reference>
<dbReference type="AlphaFoldDB" id="A0A423SML3"/>
<evidence type="ECO:0000256" key="8">
    <source>
        <dbReference type="ARBA" id="ARBA00023136"/>
    </source>
</evidence>
<evidence type="ECO:0000256" key="12">
    <source>
        <dbReference type="ARBA" id="ARBA00023303"/>
    </source>
</evidence>
<dbReference type="GO" id="GO:0005737">
    <property type="term" value="C:cytoplasm"/>
    <property type="evidence" value="ECO:0007669"/>
    <property type="project" value="TreeGrafter"/>
</dbReference>
<evidence type="ECO:0000256" key="2">
    <source>
        <dbReference type="ARBA" id="ARBA00007989"/>
    </source>
</evidence>
<dbReference type="Pfam" id="PF10613">
    <property type="entry name" value="Lig_chan-Glu_bd"/>
    <property type="match status" value="1"/>
</dbReference>
<comment type="similarity">
    <text evidence="2">Belongs to the BTG family.</text>
</comment>
<dbReference type="EMBL" id="QCYY01003081">
    <property type="protein sequence ID" value="ROT65488.1"/>
    <property type="molecule type" value="Genomic_DNA"/>
</dbReference>
<evidence type="ECO:0000256" key="6">
    <source>
        <dbReference type="ARBA" id="ARBA00023054"/>
    </source>
</evidence>
<keyword evidence="17" id="KW-1185">Reference proteome</keyword>
<dbReference type="Proteomes" id="UP000283509">
    <property type="component" value="Unassembled WGS sequence"/>
</dbReference>
<dbReference type="SUPFAM" id="SSF160696">
    <property type="entry name" value="BTG domain-like"/>
    <property type="match status" value="1"/>
</dbReference>
<dbReference type="SUPFAM" id="SSF53850">
    <property type="entry name" value="Periplasmic binding protein-like II"/>
    <property type="match status" value="1"/>
</dbReference>
<dbReference type="PROSITE" id="PS01203">
    <property type="entry name" value="BTG_2"/>
    <property type="match status" value="1"/>
</dbReference>
<dbReference type="SMART" id="SM00099">
    <property type="entry name" value="btg1"/>
    <property type="match status" value="1"/>
</dbReference>
<dbReference type="GO" id="GO:0005634">
    <property type="term" value="C:nucleus"/>
    <property type="evidence" value="ECO:0007669"/>
    <property type="project" value="TreeGrafter"/>
</dbReference>
<keyword evidence="10" id="KW-0325">Glycoprotein</keyword>
<reference evidence="16 17" key="1">
    <citation type="submission" date="2018-04" db="EMBL/GenBank/DDBJ databases">
        <authorList>
            <person name="Zhang X."/>
            <person name="Yuan J."/>
            <person name="Li F."/>
            <person name="Xiang J."/>
        </authorList>
    </citation>
    <scope>NUCLEOTIDE SEQUENCE [LARGE SCALE GENOMIC DNA]</scope>
    <source>
        <tissue evidence="16">Muscle</tissue>
    </source>
</reference>
<evidence type="ECO:0000256" key="14">
    <source>
        <dbReference type="SAM" id="Phobius"/>
    </source>
</evidence>
<keyword evidence="6" id="KW-0175">Coiled coil</keyword>
<feature type="domain" description="Anti-proliferative protein" evidence="15">
    <location>
        <begin position="330"/>
        <end position="349"/>
    </location>
</feature>
<evidence type="ECO:0000259" key="15">
    <source>
        <dbReference type="PROSITE" id="PS01203"/>
    </source>
</evidence>
<gene>
    <name evidence="16" type="ORF">C7M84_016519</name>
</gene>
<evidence type="ECO:0000256" key="7">
    <source>
        <dbReference type="ARBA" id="ARBA00023065"/>
    </source>
</evidence>
<evidence type="ECO:0000256" key="11">
    <source>
        <dbReference type="ARBA" id="ARBA00023286"/>
    </source>
</evidence>
<name>A0A423SML3_PENVA</name>
<evidence type="ECO:0000256" key="4">
    <source>
        <dbReference type="ARBA" id="ARBA00022692"/>
    </source>
</evidence>
<keyword evidence="3" id="KW-0813">Transport</keyword>
<evidence type="ECO:0000256" key="5">
    <source>
        <dbReference type="ARBA" id="ARBA00022989"/>
    </source>
</evidence>
<feature type="region of interest" description="Disordered" evidence="13">
    <location>
        <begin position="514"/>
        <end position="535"/>
    </location>
</feature>
<dbReference type="PANTHER" id="PTHR22978">
    <property type="entry name" value="B-CELL TRANSLOCATION GENE"/>
    <property type="match status" value="1"/>
</dbReference>
<evidence type="ECO:0000256" key="1">
    <source>
        <dbReference type="ARBA" id="ARBA00004141"/>
    </source>
</evidence>
<dbReference type="InterPro" id="IPR002087">
    <property type="entry name" value="Anti_prolifrtn"/>
</dbReference>
<evidence type="ECO:0000313" key="16">
    <source>
        <dbReference type="EMBL" id="ROT65488.1"/>
    </source>
</evidence>
<feature type="compositionally biased region" description="Basic residues" evidence="13">
    <location>
        <begin position="450"/>
        <end position="467"/>
    </location>
</feature>
<evidence type="ECO:0000256" key="10">
    <source>
        <dbReference type="ARBA" id="ARBA00023180"/>
    </source>
</evidence>
<dbReference type="FunFam" id="3.40.190.10:FF:000078">
    <property type="entry name" value="glutamate receptor ionotropic, NMDA 3B"/>
    <property type="match status" value="1"/>
</dbReference>
<feature type="region of interest" description="Disordered" evidence="13">
    <location>
        <begin position="399"/>
        <end position="501"/>
    </location>
</feature>
<dbReference type="GO" id="GO:0015276">
    <property type="term" value="F:ligand-gated monoatomic ion channel activity"/>
    <property type="evidence" value="ECO:0007669"/>
    <property type="project" value="InterPro"/>
</dbReference>
<protein>
    <recommendedName>
        <fullName evidence="15">Anti-proliferative protein domain-containing protein</fullName>
    </recommendedName>
</protein>